<feature type="compositionally biased region" description="Polar residues" evidence="10">
    <location>
        <begin position="771"/>
        <end position="785"/>
    </location>
</feature>
<dbReference type="FunFam" id="4.10.240.10:FF:000005">
    <property type="entry name" value="Quinic acid utilization activator"/>
    <property type="match status" value="1"/>
</dbReference>
<dbReference type="InterPro" id="IPR036864">
    <property type="entry name" value="Zn2-C6_fun-type_DNA-bd_sf"/>
</dbReference>
<dbReference type="Gene3D" id="4.10.240.10">
    <property type="entry name" value="Zn(2)-C6 fungal-type DNA-binding domain"/>
    <property type="match status" value="1"/>
</dbReference>
<dbReference type="GO" id="GO:0045944">
    <property type="term" value="P:positive regulation of transcription by RNA polymerase II"/>
    <property type="evidence" value="ECO:0007669"/>
    <property type="project" value="TreeGrafter"/>
</dbReference>
<feature type="domain" description="Zn(2)-C6 fungal-type" evidence="11">
    <location>
        <begin position="18"/>
        <end position="48"/>
    </location>
</feature>
<keyword evidence="7" id="KW-0010">Activator</keyword>
<dbReference type="InterPro" id="IPR007219">
    <property type="entry name" value="XnlR_reg_dom"/>
</dbReference>
<dbReference type="AlphaFoldDB" id="A0A0U1M325"/>
<feature type="region of interest" description="Disordered" evidence="10">
    <location>
        <begin position="172"/>
        <end position="202"/>
    </location>
</feature>
<evidence type="ECO:0000256" key="9">
    <source>
        <dbReference type="ARBA" id="ARBA00023242"/>
    </source>
</evidence>
<evidence type="ECO:0000256" key="7">
    <source>
        <dbReference type="ARBA" id="ARBA00023159"/>
    </source>
</evidence>
<evidence type="ECO:0000313" key="13">
    <source>
        <dbReference type="Proteomes" id="UP000054383"/>
    </source>
</evidence>
<dbReference type="PROSITE" id="PS00463">
    <property type="entry name" value="ZN2_CY6_FUNGAL_1"/>
    <property type="match status" value="1"/>
</dbReference>
<dbReference type="GO" id="GO:0000981">
    <property type="term" value="F:DNA-binding transcription factor activity, RNA polymerase II-specific"/>
    <property type="evidence" value="ECO:0007669"/>
    <property type="project" value="InterPro"/>
</dbReference>
<dbReference type="Proteomes" id="UP000054383">
    <property type="component" value="Unassembled WGS sequence"/>
</dbReference>
<protein>
    <recommendedName>
        <fullName evidence="11">Zn(2)-C6 fungal-type domain-containing protein</fullName>
    </recommendedName>
</protein>
<dbReference type="GO" id="GO:0008270">
    <property type="term" value="F:zinc ion binding"/>
    <property type="evidence" value="ECO:0007669"/>
    <property type="project" value="InterPro"/>
</dbReference>
<dbReference type="Pfam" id="PF00172">
    <property type="entry name" value="Zn_clus"/>
    <property type="match status" value="1"/>
</dbReference>
<dbReference type="Pfam" id="PF04082">
    <property type="entry name" value="Fungal_trans"/>
    <property type="match status" value="1"/>
</dbReference>
<feature type="region of interest" description="Disordered" evidence="10">
    <location>
        <begin position="742"/>
        <end position="792"/>
    </location>
</feature>
<dbReference type="GO" id="GO:0006351">
    <property type="term" value="P:DNA-templated transcription"/>
    <property type="evidence" value="ECO:0007669"/>
    <property type="project" value="InterPro"/>
</dbReference>
<dbReference type="InterPro" id="IPR001138">
    <property type="entry name" value="Zn2Cys6_DnaBD"/>
</dbReference>
<name>A0A0U1M325_TALIS</name>
<keyword evidence="6" id="KW-0238">DNA-binding</keyword>
<evidence type="ECO:0000259" key="11">
    <source>
        <dbReference type="PROSITE" id="PS50048"/>
    </source>
</evidence>
<keyword evidence="8" id="KW-0804">Transcription</keyword>
<keyword evidence="2" id="KW-0479">Metal-binding</keyword>
<evidence type="ECO:0000256" key="6">
    <source>
        <dbReference type="ARBA" id="ARBA00023125"/>
    </source>
</evidence>
<evidence type="ECO:0000256" key="8">
    <source>
        <dbReference type="ARBA" id="ARBA00023163"/>
    </source>
</evidence>
<comment type="subcellular location">
    <subcellularLocation>
        <location evidence="1">Nucleus</location>
    </subcellularLocation>
</comment>
<reference evidence="12 13" key="1">
    <citation type="submission" date="2015-04" db="EMBL/GenBank/DDBJ databases">
        <authorList>
            <person name="Syromyatnikov M.Y."/>
            <person name="Popov V.N."/>
        </authorList>
    </citation>
    <scope>NUCLEOTIDE SEQUENCE [LARGE SCALE GENOMIC DNA]</scope>
    <source>
        <strain evidence="12">WF-38-12</strain>
    </source>
</reference>
<feature type="region of interest" description="Disordered" evidence="10">
    <location>
        <begin position="130"/>
        <end position="153"/>
    </location>
</feature>
<dbReference type="SUPFAM" id="SSF57701">
    <property type="entry name" value="Zn2/Cys6 DNA-binding domain"/>
    <property type="match status" value="1"/>
</dbReference>
<dbReference type="GO" id="GO:0005634">
    <property type="term" value="C:nucleus"/>
    <property type="evidence" value="ECO:0007669"/>
    <property type="project" value="UniProtKB-SubCell"/>
</dbReference>
<organism evidence="12 13">
    <name type="scientific">Talaromyces islandicus</name>
    <name type="common">Penicillium islandicum</name>
    <dbReference type="NCBI Taxonomy" id="28573"/>
    <lineage>
        <taxon>Eukaryota</taxon>
        <taxon>Fungi</taxon>
        <taxon>Dikarya</taxon>
        <taxon>Ascomycota</taxon>
        <taxon>Pezizomycotina</taxon>
        <taxon>Eurotiomycetes</taxon>
        <taxon>Eurotiomycetidae</taxon>
        <taxon>Eurotiales</taxon>
        <taxon>Trichocomaceae</taxon>
        <taxon>Talaromyces</taxon>
        <taxon>Talaromyces sect. Islandici</taxon>
    </lineage>
</organism>
<dbReference type="OMA" id="VMELKQW"/>
<dbReference type="OrthoDB" id="3364175at2759"/>
<keyword evidence="5" id="KW-0805">Transcription regulation</keyword>
<dbReference type="GO" id="GO:0003677">
    <property type="term" value="F:DNA binding"/>
    <property type="evidence" value="ECO:0007669"/>
    <property type="project" value="UniProtKB-KW"/>
</dbReference>
<dbReference type="CDD" id="cd12148">
    <property type="entry name" value="fungal_TF_MHR"/>
    <property type="match status" value="1"/>
</dbReference>
<sequence length="900" mass="100066">MDEGLATKGARRKRVSRACDRCRTKKDKCDGVRPTCSACQASGQTCSYDPNARKRGLPEGYVRGLEKLWALSICNIEGFEDAMLTLVGATERSSGRRDRMMQLWTDEGASDSLHELWKSSRLYRALEKMLSPADSEQTQSPAKRQREDDDSDTYYGSLSQWGFRVGRGQDPVGIEGPRVVEPVSPPHAKRPRLSSATETSLSVLDKPNNRQNLLLPSHAPQLLETYFSKTHPWFPIILKHNILRASYLYTSGASHAGISSTDSGDHAALWAILSYTTGQEYRGIQEHGQFVHDPLGQAREFYSIARSLIPSEKDKFDLGHIQALLLLTLVNVGLEDWTAAWLLSGQAARMVEAMELPKNLENHRSDEARQRKAVFMGCFIIESILSVRLSRSPSLRGYDAALTGQLEEDGLEEWNSWVDVLPSHAAFESINAPHRGPLLALSCFNRLFELTSLLNKVSLQSPHAANDQQFAQQILINLKSLDDRLPAGCRLIGSGSDQAENRSALLPHQSYLYILYASTLLLLHTRQLNQGHFMQGNSQIIFDSIKSILYRTLDVLSHHMENFQACGFPPLSEFPLRSMIESLVSVRAKLEAVSFPVSKWMNIYLQKLNELGLPWPVFRSLRDTVVNLVYGSPGAYSLLQQRPSVSMDTGDQPYPHPSNPKMSSSYVQNMRKPSLTPTDNRYNHINRNWGSGYSPKSHNPSLLQPEGMFATSPNPGTENLHSSAAMDASNQDHTAADILGKLMGSGKAMPPSSDSNDPTHLLGHRPRQPETPESTNLQPNVSGSTDPFPLHGGFNVGQGTAYMTDETSSSPNDLDSIFKELAYLDTTDWANSRQEGLREFGFMDDSTFQAFCHDPDRLVGSRPLVLPTAMSIADIWPPPGFFPETFQGSNNPPKESVRPE</sequence>
<dbReference type="PROSITE" id="PS50048">
    <property type="entry name" value="ZN2_CY6_FUNGAL_2"/>
    <property type="match status" value="1"/>
</dbReference>
<dbReference type="SMART" id="SM00906">
    <property type="entry name" value="Fungal_trans"/>
    <property type="match status" value="1"/>
</dbReference>
<evidence type="ECO:0000256" key="2">
    <source>
        <dbReference type="ARBA" id="ARBA00022723"/>
    </source>
</evidence>
<dbReference type="PANTHER" id="PTHR47655:SF1">
    <property type="entry name" value="ZN(II)2CYS6 TRANSCRIPTION FACTOR (EUROFUNG)"/>
    <property type="match status" value="1"/>
</dbReference>
<dbReference type="PANTHER" id="PTHR47655">
    <property type="entry name" value="QUINIC ACID UTILIZATION ACTIVATOR"/>
    <property type="match status" value="1"/>
</dbReference>
<keyword evidence="9" id="KW-0539">Nucleus</keyword>
<evidence type="ECO:0000256" key="5">
    <source>
        <dbReference type="ARBA" id="ARBA00023015"/>
    </source>
</evidence>
<dbReference type="InterPro" id="IPR052783">
    <property type="entry name" value="Metabolic/Drug-Res_Regulator"/>
</dbReference>
<evidence type="ECO:0000256" key="10">
    <source>
        <dbReference type="SAM" id="MobiDB-lite"/>
    </source>
</evidence>
<accession>A0A0U1M325</accession>
<evidence type="ECO:0000256" key="3">
    <source>
        <dbReference type="ARBA" id="ARBA00022833"/>
    </source>
</evidence>
<gene>
    <name evidence="12" type="ORF">PISL3812_06953</name>
</gene>
<keyword evidence="4" id="KW-0672">Quinate metabolism</keyword>
<dbReference type="CDD" id="cd00067">
    <property type="entry name" value="GAL4"/>
    <property type="match status" value="1"/>
</dbReference>
<evidence type="ECO:0000313" key="12">
    <source>
        <dbReference type="EMBL" id="CRG89914.1"/>
    </source>
</evidence>
<dbReference type="EMBL" id="CVMT01000007">
    <property type="protein sequence ID" value="CRG89914.1"/>
    <property type="molecule type" value="Genomic_DNA"/>
</dbReference>
<evidence type="ECO:0000256" key="4">
    <source>
        <dbReference type="ARBA" id="ARBA00022911"/>
    </source>
</evidence>
<evidence type="ECO:0000256" key="1">
    <source>
        <dbReference type="ARBA" id="ARBA00004123"/>
    </source>
</evidence>
<dbReference type="SMART" id="SM00066">
    <property type="entry name" value="GAL4"/>
    <property type="match status" value="1"/>
</dbReference>
<keyword evidence="13" id="KW-1185">Reference proteome</keyword>
<keyword evidence="3" id="KW-0862">Zinc</keyword>
<proteinExistence type="predicted"/>
<feature type="region of interest" description="Disordered" evidence="10">
    <location>
        <begin position="645"/>
        <end position="666"/>
    </location>
</feature>